<proteinExistence type="predicted"/>
<accession>A0ABS7DA91</accession>
<gene>
    <name evidence="2" type="ORF">K0T92_15130</name>
</gene>
<evidence type="ECO:0000313" key="3">
    <source>
        <dbReference type="Proteomes" id="UP000812277"/>
    </source>
</evidence>
<name>A0ABS7DA91_9BACL</name>
<keyword evidence="3" id="KW-1185">Reference proteome</keyword>
<dbReference type="Proteomes" id="UP000812277">
    <property type="component" value="Unassembled WGS sequence"/>
</dbReference>
<evidence type="ECO:0000256" key="1">
    <source>
        <dbReference type="SAM" id="Phobius"/>
    </source>
</evidence>
<evidence type="ECO:0000313" key="2">
    <source>
        <dbReference type="EMBL" id="MBW7476078.1"/>
    </source>
</evidence>
<protein>
    <submittedName>
        <fullName evidence="2">Uncharacterized protein</fullName>
    </submittedName>
</protein>
<reference evidence="2 3" key="1">
    <citation type="submission" date="2021-07" db="EMBL/GenBank/DDBJ databases">
        <title>Paenibacillus radiodurans sp. nov., isolated from the southeastern edge of Tengger Desert.</title>
        <authorList>
            <person name="Zhang G."/>
        </authorList>
    </citation>
    <scope>NUCLEOTIDE SEQUENCE [LARGE SCALE GENOMIC DNA]</scope>
    <source>
        <strain evidence="2 3">DT7-4</strain>
    </source>
</reference>
<keyword evidence="1" id="KW-0472">Membrane</keyword>
<dbReference type="RefSeq" id="WP_219873320.1">
    <property type="nucleotide sequence ID" value="NZ_JAHZIJ010000010.1"/>
</dbReference>
<organism evidence="2 3">
    <name type="scientific">Paenibacillus oenotherae</name>
    <dbReference type="NCBI Taxonomy" id="1435645"/>
    <lineage>
        <taxon>Bacteria</taxon>
        <taxon>Bacillati</taxon>
        <taxon>Bacillota</taxon>
        <taxon>Bacilli</taxon>
        <taxon>Bacillales</taxon>
        <taxon>Paenibacillaceae</taxon>
        <taxon>Paenibacillus</taxon>
    </lineage>
</organism>
<feature type="transmembrane region" description="Helical" evidence="1">
    <location>
        <begin position="6"/>
        <end position="24"/>
    </location>
</feature>
<dbReference type="EMBL" id="JAHZIJ010000010">
    <property type="protein sequence ID" value="MBW7476078.1"/>
    <property type="molecule type" value="Genomic_DNA"/>
</dbReference>
<keyword evidence="1" id="KW-1133">Transmembrane helix</keyword>
<keyword evidence="1" id="KW-0812">Transmembrane</keyword>
<sequence>MNPKQIIIVGTIAIVITLSGGIWTDKANAGSKSPISPTQKVNIEVQDALLQLLGASSNDEVQEALYNGESLADIAKNNNRDVQHIIALQMAEMTEQLDSRLAQGSITLDQYQAQRSELAEIVTRSAYGLNGS</sequence>
<comment type="caution">
    <text evidence="2">The sequence shown here is derived from an EMBL/GenBank/DDBJ whole genome shotgun (WGS) entry which is preliminary data.</text>
</comment>